<reference evidence="2" key="1">
    <citation type="submission" date="2023-03" db="EMBL/GenBank/DDBJ databases">
        <title>Massive genome expansion in bonnet fungi (Mycena s.s.) driven by repeated elements and novel gene families across ecological guilds.</title>
        <authorList>
            <consortium name="Lawrence Berkeley National Laboratory"/>
            <person name="Harder C.B."/>
            <person name="Miyauchi S."/>
            <person name="Viragh M."/>
            <person name="Kuo A."/>
            <person name="Thoen E."/>
            <person name="Andreopoulos B."/>
            <person name="Lu D."/>
            <person name="Skrede I."/>
            <person name="Drula E."/>
            <person name="Henrissat B."/>
            <person name="Morin E."/>
            <person name="Kohler A."/>
            <person name="Barry K."/>
            <person name="LaButti K."/>
            <person name="Morin E."/>
            <person name="Salamov A."/>
            <person name="Lipzen A."/>
            <person name="Mereny Z."/>
            <person name="Hegedus B."/>
            <person name="Baldrian P."/>
            <person name="Stursova M."/>
            <person name="Weitz H."/>
            <person name="Taylor A."/>
            <person name="Grigoriev I.V."/>
            <person name="Nagy L.G."/>
            <person name="Martin F."/>
            <person name="Kauserud H."/>
        </authorList>
    </citation>
    <scope>NUCLEOTIDE SEQUENCE</scope>
    <source>
        <strain evidence="2">CBHHK067</strain>
    </source>
</reference>
<organism evidence="2 3">
    <name type="scientific">Mycena rosella</name>
    <name type="common">Pink bonnet</name>
    <name type="synonym">Agaricus rosellus</name>
    <dbReference type="NCBI Taxonomy" id="1033263"/>
    <lineage>
        <taxon>Eukaryota</taxon>
        <taxon>Fungi</taxon>
        <taxon>Dikarya</taxon>
        <taxon>Basidiomycota</taxon>
        <taxon>Agaricomycotina</taxon>
        <taxon>Agaricomycetes</taxon>
        <taxon>Agaricomycetidae</taxon>
        <taxon>Agaricales</taxon>
        <taxon>Marasmiineae</taxon>
        <taxon>Mycenaceae</taxon>
        <taxon>Mycena</taxon>
    </lineage>
</organism>
<evidence type="ECO:0000313" key="2">
    <source>
        <dbReference type="EMBL" id="KAJ7704291.1"/>
    </source>
</evidence>
<gene>
    <name evidence="2" type="ORF">B0H17DRAFT_921368</name>
</gene>
<dbReference type="Proteomes" id="UP001221757">
    <property type="component" value="Unassembled WGS sequence"/>
</dbReference>
<sequence>MCSFPECQSPPEYSSRDSSPPYTAIPRPTEQILEQSRRHLRTPPTGVCIKCVGNVTLLLLGQEDNAERPAVGPANQLAGSVLLQRNENINSVVLTIEGLLETNPLPASYLATPVVRITNTLYNRRSTPSACPHSLAFTQIFPSAFRHSDGNTYRLPPTCHISFDSRLQFIKCTYRITVTVVSIRHRRTSFLTKEDSVSFELDYHAPTRPSQPLLSNASLLDTVKRCPEEWSQIHFSAKHLACDLFTPSVGTFYVADSIPFHLQLSCPGASLDQLFRWSATVSSVRVYILRQVASTVGDRIAKRNVVLGEGTLKLLSGPDSNDHTLNWEGKARCEDPASIVESFDCGPAVAITVFQYNLAIRMTN</sequence>
<dbReference type="EMBL" id="JARKIE010000010">
    <property type="protein sequence ID" value="KAJ7704291.1"/>
    <property type="molecule type" value="Genomic_DNA"/>
</dbReference>
<feature type="region of interest" description="Disordered" evidence="1">
    <location>
        <begin position="1"/>
        <end position="26"/>
    </location>
</feature>
<accession>A0AAD7GSG6</accession>
<name>A0AAD7GSG6_MYCRO</name>
<evidence type="ECO:0000313" key="3">
    <source>
        <dbReference type="Proteomes" id="UP001221757"/>
    </source>
</evidence>
<comment type="caution">
    <text evidence="2">The sequence shown here is derived from an EMBL/GenBank/DDBJ whole genome shotgun (WGS) entry which is preliminary data.</text>
</comment>
<protein>
    <submittedName>
        <fullName evidence="2">Uncharacterized protein</fullName>
    </submittedName>
</protein>
<proteinExistence type="predicted"/>
<keyword evidence="3" id="KW-1185">Reference proteome</keyword>
<dbReference type="AlphaFoldDB" id="A0AAD7GSG6"/>
<evidence type="ECO:0000256" key="1">
    <source>
        <dbReference type="SAM" id="MobiDB-lite"/>
    </source>
</evidence>